<dbReference type="Proteomes" id="UP000060630">
    <property type="component" value="Unassembled WGS sequence"/>
</dbReference>
<dbReference type="EMBL" id="LPHD01000049">
    <property type="protein sequence ID" value="KWA84269.1"/>
    <property type="molecule type" value="Genomic_DNA"/>
</dbReference>
<proteinExistence type="predicted"/>
<comment type="caution">
    <text evidence="1">The sequence shown here is derived from an EMBL/GenBank/DDBJ whole genome shotgun (WGS) entry which is preliminary data.</text>
</comment>
<evidence type="ECO:0000313" key="1">
    <source>
        <dbReference type="EMBL" id="KWA84269.1"/>
    </source>
</evidence>
<reference evidence="1 2" key="1">
    <citation type="submission" date="2015-11" db="EMBL/GenBank/DDBJ databases">
        <title>Expanding the genomic diversity of Burkholderia species for the development of highly accurate diagnostics.</title>
        <authorList>
            <person name="Sahl J."/>
            <person name="Keim P."/>
            <person name="Wagner D."/>
        </authorList>
    </citation>
    <scope>NUCLEOTIDE SEQUENCE [LARGE SCALE GENOMIC DNA]</scope>
    <source>
        <strain evidence="1 2">MSMB2087WGS</strain>
    </source>
</reference>
<sequence>MSLLTVFARREPTVDSVAHALGCADKKDTVFYRDAQCTEFVARMPWHQSGRPRKNSKTVMLNCFRWNLQWAH</sequence>
<accession>A0A119HFP9</accession>
<name>A0A119HFP9_9BURK</name>
<dbReference type="RefSeq" id="WP_060192667.1">
    <property type="nucleotide sequence ID" value="NZ_LPHD01000049.1"/>
</dbReference>
<protein>
    <recommendedName>
        <fullName evidence="3">Transposase</fullName>
    </recommendedName>
</protein>
<dbReference type="AlphaFoldDB" id="A0A119HFP9"/>
<evidence type="ECO:0000313" key="2">
    <source>
        <dbReference type="Proteomes" id="UP000060630"/>
    </source>
</evidence>
<gene>
    <name evidence="1" type="ORF">WL29_23200</name>
</gene>
<evidence type="ECO:0008006" key="3">
    <source>
        <dbReference type="Google" id="ProtNLM"/>
    </source>
</evidence>
<organism evidence="1 2">
    <name type="scientific">Burkholderia ubonensis</name>
    <dbReference type="NCBI Taxonomy" id="101571"/>
    <lineage>
        <taxon>Bacteria</taxon>
        <taxon>Pseudomonadati</taxon>
        <taxon>Pseudomonadota</taxon>
        <taxon>Betaproteobacteria</taxon>
        <taxon>Burkholderiales</taxon>
        <taxon>Burkholderiaceae</taxon>
        <taxon>Burkholderia</taxon>
        <taxon>Burkholderia cepacia complex</taxon>
    </lineage>
</organism>